<keyword evidence="1" id="KW-0949">S-adenosyl-L-methionine</keyword>
<evidence type="ECO:0000313" key="4">
    <source>
        <dbReference type="EMBL" id="CAD2221637.1"/>
    </source>
</evidence>
<reference evidence="4 5" key="1">
    <citation type="submission" date="2020-08" db="EMBL/GenBank/DDBJ databases">
        <authorList>
            <person name="Newling K."/>
            <person name="Davey J."/>
            <person name="Forrester S."/>
        </authorList>
    </citation>
    <scope>NUCLEOTIDE SEQUENCE [LARGE SCALE GENOMIC DNA]</scope>
    <source>
        <strain evidence="5">Crithidia deanei Carvalho (ATCC PRA-265)</strain>
    </source>
</reference>
<name>A0A7G2CR66_9TRYP</name>
<sequence length="495" mass="55664">MRRQEESPEVLGVGATVWRDCFPPSEEEYQRIGRPLQDHCRRVLPHKTNGMEGFFIALLRKVAPVRFTPEENNRETSKRLSDAALEDRPRTSSVVQALLSGGGPSLFHQNGYVLLAAHNSILTTRLQPLFETIQKSGPSNAADTARRLSDFFRTNQVQAVWRNQEGLSLLSNETLEVLRSITDGGAGGKNHTTERYREHFSHASQQYNKNNFFLSHQELLQCGLVVLNASNQLTEAGANYLSAYLQHHKTEQYRRVIHLPLKYFQWLLSSQKLLFDASNNSMGDQQGNPIPDPEKSALYTASNKRLSHLIKDNNNEESWLSKLSAQLLSGSSHQTSNTSSHSIFIENAIVMLDGETLRHNNSKVLTAAQNWSFPVSVELTRNQSNGIDAIAIQLRLSEHSRRRYIAMLGRVLSAQSRKVNSHFALSDPLGNSHQNERLMKQHVQAYNDTPQQSRPSEVNHFGGIDGDQRSMADQSRVLYGNPTKGGEENGSIFEI</sequence>
<gene>
    <name evidence="4" type="ORF">ADEAN_000916900</name>
</gene>
<dbReference type="AlphaFoldDB" id="A0A7G2CR66"/>
<keyword evidence="1" id="KW-0808">Transferase</keyword>
<dbReference type="InterPro" id="IPR001678">
    <property type="entry name" value="MeTrfase_RsmB-F_NOP2_dom"/>
</dbReference>
<dbReference type="InterPro" id="IPR029063">
    <property type="entry name" value="SAM-dependent_MTases_sf"/>
</dbReference>
<dbReference type="Proteomes" id="UP000515908">
    <property type="component" value="Chromosome 22"/>
</dbReference>
<accession>A0A7G2CR66</accession>
<dbReference type="Gene3D" id="3.40.50.150">
    <property type="entry name" value="Vaccinia Virus protein VP39"/>
    <property type="match status" value="1"/>
</dbReference>
<dbReference type="VEuPathDB" id="TriTrypDB:ADEAN_000916900"/>
<evidence type="ECO:0000256" key="1">
    <source>
        <dbReference type="PROSITE-ProRule" id="PRU01023"/>
    </source>
</evidence>
<dbReference type="GO" id="GO:0003723">
    <property type="term" value="F:RNA binding"/>
    <property type="evidence" value="ECO:0007669"/>
    <property type="project" value="UniProtKB-UniRule"/>
</dbReference>
<protein>
    <recommendedName>
        <fullName evidence="3">SAM-dependent MTase RsmB/NOP-type domain-containing protein</fullName>
    </recommendedName>
</protein>
<proteinExistence type="inferred from homology"/>
<feature type="region of interest" description="Disordered" evidence="2">
    <location>
        <begin position="449"/>
        <end position="469"/>
    </location>
</feature>
<dbReference type="EMBL" id="LR877166">
    <property type="protein sequence ID" value="CAD2221637.1"/>
    <property type="molecule type" value="Genomic_DNA"/>
</dbReference>
<keyword evidence="1" id="KW-0694">RNA-binding</keyword>
<dbReference type="GO" id="GO:0008168">
    <property type="term" value="F:methyltransferase activity"/>
    <property type="evidence" value="ECO:0007669"/>
    <property type="project" value="UniProtKB-KW"/>
</dbReference>
<feature type="domain" description="SAM-dependent MTase RsmB/NOP-type" evidence="3">
    <location>
        <begin position="1"/>
        <end position="62"/>
    </location>
</feature>
<dbReference type="GO" id="GO:0032259">
    <property type="term" value="P:methylation"/>
    <property type="evidence" value="ECO:0007669"/>
    <property type="project" value="UniProtKB-KW"/>
</dbReference>
<comment type="caution">
    <text evidence="1">Lacks conserved residue(s) required for the propagation of feature annotation.</text>
</comment>
<comment type="similarity">
    <text evidence="1">Belongs to the class I-like SAM-binding methyltransferase superfamily. RsmB/NOP family.</text>
</comment>
<keyword evidence="1" id="KW-0489">Methyltransferase</keyword>
<evidence type="ECO:0000256" key="2">
    <source>
        <dbReference type="SAM" id="MobiDB-lite"/>
    </source>
</evidence>
<keyword evidence="5" id="KW-1185">Reference proteome</keyword>
<evidence type="ECO:0000259" key="3">
    <source>
        <dbReference type="PROSITE" id="PS51686"/>
    </source>
</evidence>
<evidence type="ECO:0000313" key="5">
    <source>
        <dbReference type="Proteomes" id="UP000515908"/>
    </source>
</evidence>
<organism evidence="4 5">
    <name type="scientific">Angomonas deanei</name>
    <dbReference type="NCBI Taxonomy" id="59799"/>
    <lineage>
        <taxon>Eukaryota</taxon>
        <taxon>Discoba</taxon>
        <taxon>Euglenozoa</taxon>
        <taxon>Kinetoplastea</taxon>
        <taxon>Metakinetoplastina</taxon>
        <taxon>Trypanosomatida</taxon>
        <taxon>Trypanosomatidae</taxon>
        <taxon>Strigomonadinae</taxon>
        <taxon>Angomonas</taxon>
    </lineage>
</organism>
<dbReference type="PROSITE" id="PS51686">
    <property type="entry name" value="SAM_MT_RSMB_NOP"/>
    <property type="match status" value="1"/>
</dbReference>